<feature type="signal peptide" evidence="4">
    <location>
        <begin position="1"/>
        <end position="25"/>
    </location>
</feature>
<evidence type="ECO:0000259" key="5">
    <source>
        <dbReference type="SMART" id="SM00560"/>
    </source>
</evidence>
<keyword evidence="2" id="KW-1015">Disulfide bond</keyword>
<accession>A0A7W6ESP0</accession>
<dbReference type="SMART" id="SM00560">
    <property type="entry name" value="LamGL"/>
    <property type="match status" value="1"/>
</dbReference>
<comment type="caution">
    <text evidence="6">The sequence shown here is derived from an EMBL/GenBank/DDBJ whole genome shotgun (WGS) entry which is preliminary data.</text>
</comment>
<dbReference type="GO" id="GO:0005975">
    <property type="term" value="P:carbohydrate metabolic process"/>
    <property type="evidence" value="ECO:0007669"/>
    <property type="project" value="UniProtKB-ARBA"/>
</dbReference>
<dbReference type="RefSeq" id="WP_183977878.1">
    <property type="nucleotide sequence ID" value="NZ_JACIBY010000012.1"/>
</dbReference>
<dbReference type="Gene3D" id="2.60.120.200">
    <property type="match status" value="1"/>
</dbReference>
<proteinExistence type="predicted"/>
<evidence type="ECO:0000313" key="7">
    <source>
        <dbReference type="Proteomes" id="UP000541352"/>
    </source>
</evidence>
<dbReference type="Pfam" id="PF13385">
    <property type="entry name" value="Laminin_G_3"/>
    <property type="match status" value="1"/>
</dbReference>
<evidence type="ECO:0000256" key="2">
    <source>
        <dbReference type="ARBA" id="ARBA00023157"/>
    </source>
</evidence>
<evidence type="ECO:0000256" key="3">
    <source>
        <dbReference type="SAM" id="Coils"/>
    </source>
</evidence>
<keyword evidence="1 4" id="KW-0732">Signal</keyword>
<keyword evidence="7" id="KW-1185">Reference proteome</keyword>
<organism evidence="6 7">
    <name type="scientific">Runella defluvii</name>
    <dbReference type="NCBI Taxonomy" id="370973"/>
    <lineage>
        <taxon>Bacteria</taxon>
        <taxon>Pseudomonadati</taxon>
        <taxon>Bacteroidota</taxon>
        <taxon>Cytophagia</taxon>
        <taxon>Cytophagales</taxon>
        <taxon>Spirosomataceae</taxon>
        <taxon>Runella</taxon>
    </lineage>
</organism>
<dbReference type="Proteomes" id="UP000541352">
    <property type="component" value="Unassembled WGS sequence"/>
</dbReference>
<evidence type="ECO:0000313" key="6">
    <source>
        <dbReference type="EMBL" id="MBB3840722.1"/>
    </source>
</evidence>
<name>A0A7W6ESP0_9BACT</name>
<evidence type="ECO:0000256" key="1">
    <source>
        <dbReference type="ARBA" id="ARBA00022729"/>
    </source>
</evidence>
<feature type="domain" description="LamG-like jellyroll fold" evidence="5">
    <location>
        <begin position="90"/>
        <end position="225"/>
    </location>
</feature>
<protein>
    <recommendedName>
        <fullName evidence="5">LamG-like jellyroll fold domain-containing protein</fullName>
    </recommendedName>
</protein>
<feature type="chain" id="PRO_5030608350" description="LamG-like jellyroll fold domain-containing protein" evidence="4">
    <location>
        <begin position="26"/>
        <end position="484"/>
    </location>
</feature>
<dbReference type="GO" id="GO:0004553">
    <property type="term" value="F:hydrolase activity, hydrolyzing O-glycosyl compounds"/>
    <property type="evidence" value="ECO:0007669"/>
    <property type="project" value="UniProtKB-ARBA"/>
</dbReference>
<gene>
    <name evidence="6" type="ORF">FHS57_004742</name>
</gene>
<feature type="coiled-coil region" evidence="3">
    <location>
        <begin position="445"/>
        <end position="479"/>
    </location>
</feature>
<sequence>MNYSTKIVLILLGLTFFNSPIFSQAPTNGLVAYYPFTGNVNDASGNGRNGTIVGGVTPTIDRYGNVGQAYLFNGSNGCITASWDILTGNAARTMSLWFKTTLPSGSPQYMLSWGALTTNNSSILGTYTDNINPTRYLGFFATNTNMIAVTDDLQYYDGRWHLMTFTHDGSTMRLYLDGALQRTGTNVTLNTLNTPLAIGRLTFGPYYFSGSLDEVRVYNRALSAVEVQQMYSAEVSTTLPTDVIKLGTNKLIHTTGTANMFVGTNAGTNTTGSNNTFLGSTAGIGITSGQGNVFLGSSANGFGANMGTLQRSGAIGYNARVSINDAIVLGDFENNNLKVGIGVHDPKFRLEVKGVINMRAAFNQPALKINGLDFLELGEKGEFIVSNFKMKYKSENQWADRVFKKGYVLMPLAQLDEYIKEHEHLPGIPTASEAVEKGVSTQEMTAKLLEKVEELTRYVIELKKENDSLKKDYKELIKALSTNK</sequence>
<dbReference type="AlphaFoldDB" id="A0A7W6ESP0"/>
<dbReference type="SUPFAM" id="SSF49899">
    <property type="entry name" value="Concanavalin A-like lectins/glucanases"/>
    <property type="match status" value="1"/>
</dbReference>
<dbReference type="InterPro" id="IPR013320">
    <property type="entry name" value="ConA-like_dom_sf"/>
</dbReference>
<dbReference type="EMBL" id="JACIBY010000012">
    <property type="protein sequence ID" value="MBB3840722.1"/>
    <property type="molecule type" value="Genomic_DNA"/>
</dbReference>
<reference evidence="6 7" key="1">
    <citation type="submission" date="2020-08" db="EMBL/GenBank/DDBJ databases">
        <title>Genomic Encyclopedia of Type Strains, Phase IV (KMG-IV): sequencing the most valuable type-strain genomes for metagenomic binning, comparative biology and taxonomic classification.</title>
        <authorList>
            <person name="Goeker M."/>
        </authorList>
    </citation>
    <scope>NUCLEOTIDE SEQUENCE [LARGE SCALE GENOMIC DNA]</scope>
    <source>
        <strain evidence="6 7">DSM 17976</strain>
    </source>
</reference>
<dbReference type="InterPro" id="IPR006558">
    <property type="entry name" value="LamG-like"/>
</dbReference>
<keyword evidence="3" id="KW-0175">Coiled coil</keyword>
<evidence type="ECO:0000256" key="4">
    <source>
        <dbReference type="SAM" id="SignalP"/>
    </source>
</evidence>